<evidence type="ECO:0000256" key="1">
    <source>
        <dbReference type="ARBA" id="ARBA00022884"/>
    </source>
</evidence>
<feature type="domain" description="Chromatin target of PRMT1 protein C-terminal" evidence="3">
    <location>
        <begin position="109"/>
        <end position="180"/>
    </location>
</feature>
<gene>
    <name evidence="4" type="ORF">Fcan01_11979</name>
</gene>
<evidence type="ECO:0000259" key="3">
    <source>
        <dbReference type="SMART" id="SM01218"/>
    </source>
</evidence>
<organism evidence="4 5">
    <name type="scientific">Folsomia candida</name>
    <name type="common">Springtail</name>
    <dbReference type="NCBI Taxonomy" id="158441"/>
    <lineage>
        <taxon>Eukaryota</taxon>
        <taxon>Metazoa</taxon>
        <taxon>Ecdysozoa</taxon>
        <taxon>Arthropoda</taxon>
        <taxon>Hexapoda</taxon>
        <taxon>Collembola</taxon>
        <taxon>Entomobryomorpha</taxon>
        <taxon>Isotomoidea</taxon>
        <taxon>Isotomidae</taxon>
        <taxon>Proisotominae</taxon>
        <taxon>Folsomia</taxon>
    </lineage>
</organism>
<name>A0A226E9H6_FOLCA</name>
<reference evidence="4 5" key="1">
    <citation type="submission" date="2015-12" db="EMBL/GenBank/DDBJ databases">
        <title>The genome of Folsomia candida.</title>
        <authorList>
            <person name="Faddeeva A."/>
            <person name="Derks M.F."/>
            <person name="Anvar Y."/>
            <person name="Smit S."/>
            <person name="Van Straalen N."/>
            <person name="Roelofs D."/>
        </authorList>
    </citation>
    <scope>NUCLEOTIDE SEQUENCE [LARGE SCALE GENOMIC DNA]</scope>
    <source>
        <strain evidence="4 5">VU population</strain>
        <tissue evidence="4">Whole body</tissue>
    </source>
</reference>
<accession>A0A226E9H6</accession>
<dbReference type="EMBL" id="LNIX01000006">
    <property type="protein sequence ID" value="OXA53266.1"/>
    <property type="molecule type" value="Genomic_DNA"/>
</dbReference>
<dbReference type="AlphaFoldDB" id="A0A226E9H6"/>
<dbReference type="Pfam" id="PF13865">
    <property type="entry name" value="FoP_duplication"/>
    <property type="match status" value="1"/>
</dbReference>
<feature type="region of interest" description="Disordered" evidence="2">
    <location>
        <begin position="128"/>
        <end position="163"/>
    </location>
</feature>
<feature type="compositionally biased region" description="Low complexity" evidence="2">
    <location>
        <begin position="7"/>
        <end position="22"/>
    </location>
</feature>
<evidence type="ECO:0000313" key="4">
    <source>
        <dbReference type="EMBL" id="OXA53266.1"/>
    </source>
</evidence>
<protein>
    <recommendedName>
        <fullName evidence="3">Chromatin target of PRMT1 protein C-terminal domain-containing protein</fullName>
    </recommendedName>
</protein>
<dbReference type="Proteomes" id="UP000198287">
    <property type="component" value="Unassembled WGS sequence"/>
</dbReference>
<feature type="region of interest" description="Disordered" evidence="2">
    <location>
        <begin position="1"/>
        <end position="25"/>
    </location>
</feature>
<keyword evidence="5" id="KW-1185">Reference proteome</keyword>
<sequence length="216" mass="23427">MMNPFVTGDGQAQGQQTQQATAPKVVLRPPRLQIGGPGYGIPVMPEPCMTVKPEALLLGAAPSAAGRLIRTGVRRPVGNGFQRGRLNMFSSGNRLIRAEGRRSLTIGMQNGEAHGRFAGVGRVIRAGGRRSIGHGVPRGSTRTRSRKQENAQRWGRGSEPTREQLDKELDEYAAARNRLSLEALDAELDRYQAVTTAINRRSAAESEAKDMDVDTV</sequence>
<evidence type="ECO:0000313" key="5">
    <source>
        <dbReference type="Proteomes" id="UP000198287"/>
    </source>
</evidence>
<evidence type="ECO:0000256" key="2">
    <source>
        <dbReference type="SAM" id="MobiDB-lite"/>
    </source>
</evidence>
<dbReference type="InterPro" id="IPR025715">
    <property type="entry name" value="FoP_C"/>
</dbReference>
<dbReference type="SMART" id="SM01218">
    <property type="entry name" value="FoP_duplication"/>
    <property type="match status" value="1"/>
</dbReference>
<proteinExistence type="predicted"/>
<comment type="caution">
    <text evidence="4">The sequence shown here is derived from an EMBL/GenBank/DDBJ whole genome shotgun (WGS) entry which is preliminary data.</text>
</comment>
<keyword evidence="1" id="KW-0694">RNA-binding</keyword>
<dbReference type="GO" id="GO:0003723">
    <property type="term" value="F:RNA binding"/>
    <property type="evidence" value="ECO:0007669"/>
    <property type="project" value="UniProtKB-KW"/>
</dbReference>